<protein>
    <recommendedName>
        <fullName evidence="6">Peptide methionine sulfoxide reductase MsrA</fullName>
        <shortName evidence="6">Protein-methionine-S-oxide reductase</shortName>
        <ecNumber evidence="6">1.8.4.11</ecNumber>
    </recommendedName>
    <alternativeName>
        <fullName evidence="6">Peptide-methionine (S)-S-oxide reductase</fullName>
        <shortName evidence="6">Peptide Met(O) reductase</shortName>
    </alternativeName>
</protein>
<dbReference type="PANTHER" id="PTHR43774">
    <property type="entry name" value="PEPTIDE METHIONINE SULFOXIDE REDUCTASE"/>
    <property type="match status" value="1"/>
</dbReference>
<comment type="catalytic activity">
    <reaction evidence="4 6">
        <text>L-methionyl-[protein] + [thioredoxin]-disulfide + H2O = L-methionyl-(S)-S-oxide-[protein] + [thioredoxin]-dithiol</text>
        <dbReference type="Rhea" id="RHEA:14217"/>
        <dbReference type="Rhea" id="RHEA-COMP:10698"/>
        <dbReference type="Rhea" id="RHEA-COMP:10700"/>
        <dbReference type="Rhea" id="RHEA-COMP:12313"/>
        <dbReference type="Rhea" id="RHEA-COMP:12315"/>
        <dbReference type="ChEBI" id="CHEBI:15377"/>
        <dbReference type="ChEBI" id="CHEBI:16044"/>
        <dbReference type="ChEBI" id="CHEBI:29950"/>
        <dbReference type="ChEBI" id="CHEBI:44120"/>
        <dbReference type="ChEBI" id="CHEBI:50058"/>
        <dbReference type="EC" id="1.8.4.11"/>
    </reaction>
</comment>
<name>A0AAP9QYY4_KLEAE</name>
<dbReference type="GO" id="GO:0008113">
    <property type="term" value="F:peptide-methionine (S)-S-oxide reductase activity"/>
    <property type="evidence" value="ECO:0007669"/>
    <property type="project" value="UniProtKB-UniRule"/>
</dbReference>
<evidence type="ECO:0000256" key="5">
    <source>
        <dbReference type="ARBA" id="ARBA00048782"/>
    </source>
</evidence>
<sequence>MKTDTAILAGGCFWGMQELLRNLEGVISTEVGYTGGRNDNPTYQYHPGHAEAVRVVFDPTVLSFRSLLETFFQIHDPTTIRRQGNDIGSSYRSAIFWTSDTQRQEAERLIAQMDASGIWPGVVVTEVEKAGEFWSAEPEHQDYLLRNPDGYTCHFARPEWQLPE</sequence>
<dbReference type="InterPro" id="IPR036509">
    <property type="entry name" value="Met_Sox_Rdtase_MsrA_sf"/>
</dbReference>
<proteinExistence type="inferred from homology"/>
<dbReference type="EMBL" id="CP055904">
    <property type="protein sequence ID" value="QMR41566.1"/>
    <property type="molecule type" value="Genomic_DNA"/>
</dbReference>
<comment type="catalytic activity">
    <reaction evidence="5 6">
        <text>[thioredoxin]-disulfide + L-methionine + H2O = L-methionine (S)-S-oxide + [thioredoxin]-dithiol</text>
        <dbReference type="Rhea" id="RHEA:19993"/>
        <dbReference type="Rhea" id="RHEA-COMP:10698"/>
        <dbReference type="Rhea" id="RHEA-COMP:10700"/>
        <dbReference type="ChEBI" id="CHEBI:15377"/>
        <dbReference type="ChEBI" id="CHEBI:29950"/>
        <dbReference type="ChEBI" id="CHEBI:50058"/>
        <dbReference type="ChEBI" id="CHEBI:57844"/>
        <dbReference type="ChEBI" id="CHEBI:58772"/>
        <dbReference type="EC" id="1.8.4.11"/>
    </reaction>
</comment>
<keyword evidence="2 6" id="KW-0560">Oxidoreductase</keyword>
<evidence type="ECO:0000256" key="1">
    <source>
        <dbReference type="ARBA" id="ARBA00005591"/>
    </source>
</evidence>
<dbReference type="SUPFAM" id="SSF55068">
    <property type="entry name" value="Peptide methionine sulfoxide reductase"/>
    <property type="match status" value="1"/>
</dbReference>
<gene>
    <name evidence="6 8" type="primary">msrA</name>
    <name evidence="8" type="ORF">HV331_19600</name>
</gene>
<dbReference type="Pfam" id="PF01625">
    <property type="entry name" value="PMSR"/>
    <property type="match status" value="1"/>
</dbReference>
<evidence type="ECO:0000256" key="4">
    <source>
        <dbReference type="ARBA" id="ARBA00047806"/>
    </source>
</evidence>
<dbReference type="Gene3D" id="3.30.1060.10">
    <property type="entry name" value="Peptide methionine sulphoxide reductase MsrA"/>
    <property type="match status" value="1"/>
</dbReference>
<dbReference type="RefSeq" id="WP_182014659.1">
    <property type="nucleotide sequence ID" value="NZ_CP055904.1"/>
</dbReference>
<feature type="active site" evidence="6">
    <location>
        <position position="12"/>
    </location>
</feature>
<evidence type="ECO:0000259" key="7">
    <source>
        <dbReference type="Pfam" id="PF01625"/>
    </source>
</evidence>
<dbReference type="InterPro" id="IPR002569">
    <property type="entry name" value="Met_Sox_Rdtase_MsrA_dom"/>
</dbReference>
<dbReference type="HAMAP" id="MF_01401">
    <property type="entry name" value="MsrA"/>
    <property type="match status" value="1"/>
</dbReference>
<dbReference type="EC" id="1.8.4.11" evidence="6"/>
<dbReference type="PANTHER" id="PTHR43774:SF1">
    <property type="entry name" value="PEPTIDE METHIONINE SULFOXIDE REDUCTASE MSRA 2"/>
    <property type="match status" value="1"/>
</dbReference>
<accession>A0AAP9QYY4</accession>
<feature type="domain" description="Peptide methionine sulphoxide reductase MsrA" evidence="7">
    <location>
        <begin position="5"/>
        <end position="153"/>
    </location>
</feature>
<dbReference type="NCBIfam" id="TIGR00401">
    <property type="entry name" value="msrA"/>
    <property type="match status" value="1"/>
</dbReference>
<dbReference type="AlphaFoldDB" id="A0AAP9QYY4"/>
<reference evidence="9" key="1">
    <citation type="submission" date="2020-06" db="EMBL/GenBank/DDBJ databases">
        <title>REHAB project genomes.</title>
        <authorList>
            <person name="Shaw L.P."/>
        </authorList>
    </citation>
    <scope>NUCLEOTIDE SEQUENCE [LARGE SCALE GENOMIC DNA]</scope>
    <source>
        <strain evidence="9">RHBSTW-00938</strain>
    </source>
</reference>
<evidence type="ECO:0000256" key="2">
    <source>
        <dbReference type="ARBA" id="ARBA00023002"/>
    </source>
</evidence>
<dbReference type="FunFam" id="3.30.1060.10:FF:000005">
    <property type="entry name" value="Peptide methionine sulfoxide reductase MsrA"/>
    <property type="match status" value="1"/>
</dbReference>
<evidence type="ECO:0000256" key="3">
    <source>
        <dbReference type="ARBA" id="ARBA00024679"/>
    </source>
</evidence>
<comment type="function">
    <text evidence="3 6">Has an important function as a repair enzyme for proteins that have been inactivated by oxidation. Catalyzes the reversible oxidation-reduction of methionine sulfoxide in proteins to methionine.</text>
</comment>
<dbReference type="Proteomes" id="UP000514462">
    <property type="component" value="Chromosome"/>
</dbReference>
<evidence type="ECO:0000313" key="8">
    <source>
        <dbReference type="EMBL" id="QMR41566.1"/>
    </source>
</evidence>
<evidence type="ECO:0000256" key="6">
    <source>
        <dbReference type="HAMAP-Rule" id="MF_01401"/>
    </source>
</evidence>
<organism evidence="8 9">
    <name type="scientific">Klebsiella aerogenes</name>
    <name type="common">Enterobacter aerogenes</name>
    <dbReference type="NCBI Taxonomy" id="548"/>
    <lineage>
        <taxon>Bacteria</taxon>
        <taxon>Pseudomonadati</taxon>
        <taxon>Pseudomonadota</taxon>
        <taxon>Gammaproteobacteria</taxon>
        <taxon>Enterobacterales</taxon>
        <taxon>Enterobacteriaceae</taxon>
        <taxon>Klebsiella/Raoultella group</taxon>
        <taxon>Klebsiella</taxon>
    </lineage>
</organism>
<evidence type="ECO:0000313" key="9">
    <source>
        <dbReference type="Proteomes" id="UP000514462"/>
    </source>
</evidence>
<comment type="similarity">
    <text evidence="1 6">Belongs to the MsrA Met sulfoxide reductase family.</text>
</comment>